<keyword evidence="7 11" id="KW-1133">Transmembrane helix</keyword>
<evidence type="ECO:0000313" key="14">
    <source>
        <dbReference type="Proteomes" id="UP001479436"/>
    </source>
</evidence>
<name>A0ABR2W2Y8_9FUNG</name>
<evidence type="ECO:0000256" key="4">
    <source>
        <dbReference type="ARBA" id="ARBA00022676"/>
    </source>
</evidence>
<feature type="transmembrane region" description="Helical" evidence="11">
    <location>
        <begin position="631"/>
        <end position="653"/>
    </location>
</feature>
<evidence type="ECO:0000256" key="3">
    <source>
        <dbReference type="ARBA" id="ARBA00012589"/>
    </source>
</evidence>
<evidence type="ECO:0000256" key="8">
    <source>
        <dbReference type="ARBA" id="ARBA00023136"/>
    </source>
</evidence>
<protein>
    <recommendedName>
        <fullName evidence="3">1,3-beta-glucan synthase</fullName>
        <ecNumber evidence="3">2.4.1.34</ecNumber>
    </recommendedName>
</protein>
<feature type="region of interest" description="Disordered" evidence="10">
    <location>
        <begin position="1"/>
        <end position="89"/>
    </location>
</feature>
<keyword evidence="5 13" id="KW-0808">Transferase</keyword>
<dbReference type="InterPro" id="IPR056261">
    <property type="entry name" value="FKS1-like_dom2"/>
</dbReference>
<comment type="catalytic activity">
    <reaction evidence="9">
        <text>[(1-&gt;3)-beta-D-glucosyl](n) + UDP-alpha-D-glucose = [(1-&gt;3)-beta-D-glucosyl](n+1) + UDP + H(+)</text>
        <dbReference type="Rhea" id="RHEA:21476"/>
        <dbReference type="Rhea" id="RHEA-COMP:11146"/>
        <dbReference type="Rhea" id="RHEA-COMP:14303"/>
        <dbReference type="ChEBI" id="CHEBI:15378"/>
        <dbReference type="ChEBI" id="CHEBI:37671"/>
        <dbReference type="ChEBI" id="CHEBI:58223"/>
        <dbReference type="ChEBI" id="CHEBI:58885"/>
        <dbReference type="EC" id="2.4.1.34"/>
    </reaction>
</comment>
<dbReference type="InterPro" id="IPR003440">
    <property type="entry name" value="Glyco_trans_48_dom"/>
</dbReference>
<comment type="similarity">
    <text evidence="2">Belongs to the glycosyltransferase 48 family.</text>
</comment>
<evidence type="ECO:0000313" key="13">
    <source>
        <dbReference type="EMBL" id="KAK9718399.1"/>
    </source>
</evidence>
<feature type="transmembrane region" description="Helical" evidence="11">
    <location>
        <begin position="470"/>
        <end position="491"/>
    </location>
</feature>
<evidence type="ECO:0000256" key="10">
    <source>
        <dbReference type="SAM" id="MobiDB-lite"/>
    </source>
</evidence>
<evidence type="ECO:0000256" key="2">
    <source>
        <dbReference type="ARBA" id="ARBA00009040"/>
    </source>
</evidence>
<dbReference type="PANTHER" id="PTHR12741:SF48">
    <property type="entry name" value="1,3-BETA-GLUCAN SYNTHASE COMPONENT FKS1-RELATED"/>
    <property type="match status" value="1"/>
</dbReference>
<dbReference type="SMART" id="SM01205">
    <property type="entry name" value="FKS1_dom1"/>
    <property type="match status" value="1"/>
</dbReference>
<dbReference type="InterPro" id="IPR026899">
    <property type="entry name" value="FKS1-like_dom1"/>
</dbReference>
<evidence type="ECO:0000256" key="1">
    <source>
        <dbReference type="ARBA" id="ARBA00004141"/>
    </source>
</evidence>
<dbReference type="GO" id="GO:0003843">
    <property type="term" value="F:1,3-beta-D-glucan synthase activity"/>
    <property type="evidence" value="ECO:0007669"/>
    <property type="project" value="UniProtKB-EC"/>
</dbReference>
<feature type="transmembrane region" description="Helical" evidence="11">
    <location>
        <begin position="568"/>
        <end position="590"/>
    </location>
</feature>
<keyword evidence="14" id="KW-1185">Reference proteome</keyword>
<dbReference type="Pfam" id="PF02364">
    <property type="entry name" value="Glucan_synthase"/>
    <property type="match status" value="1"/>
</dbReference>
<sequence length="1042" mass="120062">MAFQSSNVGDNGDGFVELDNLDRSNTSSDFARPNPQYFYRQQAPQNTPNGPPPNTFPDFSANLTENERANSQDMSYPTRYNVDSESDSTCSESIHAPRIRSPYMAPGVDMNNLFASMMQGHFDNSRYANFATSSESLVALLENKNTANSCASSRTNSWVSNNYPPVLDSNGQPLSQMSKKENPWPTWKDGEVPVTRTEVADIFEDLQRRFGFQKDNMRNMYDAFMTMLDSRASRMTTNQALVTLHADYIGGENANYKKWFFCAHLDKDDPEYFQARGSARNNTATDKDIESQDSPETSQTLWFNRMAQMSPYDRVRQVALYLMIWGEACVIRFTPEVLCFVFKLAWDYYTSPVCQALSEPAVEGAYLESVIRPLYDFIRDQQYEVADGKYVRKEKDHQDIIGYDDVNELFWSPKGIERIVLQDRVTKLMEHPPAVRYHKIAQVHWKSAFEKTYKERRSWLHLVLNFSRIWIIHIVGFYYYTAANATYFYTLSSETSTPLAARFAVLGLGGVLSALIMMFSTILEFVFLPTSWVNSSIIMKRLVYLLICLIINIAPAIYVLLADRSSQVALIVSSVNLGISIVTTLVFAIVPSGKLFRMLSDNTTGTSKNLTNRTFTSNFPTMPSRDRLVSFSLWFCIFACKFAESYFFLALSFTSSLRTTYAARDQCSSNITPAFCYIMIYIAMILMLTLDLVLFFLDTYLWYTVWSTAFSVVHSFYLGDSFWSNWRTIFGRLSNHIFTQLLATNVMDVKYKPKILCSQIWNAFVISMYRDHLLSLDNLQSLLYQQIPGEEGQPTLQTPALLDPKLPLNVCFPKGSEAERRITFFTQSLSMPMPKPVPVDRMPTFTVFTPHYAEKILLSLREIIREDDQYTHVTLLEYLKKLHPVEWDNFVKDTKILAEENSMFLNPHENLYSESAKPEAKEVTDDLPFYCIGFKSASPEFTLRTRIWSSLRSQTLYRTISGFMNYSKALKLLYRVENPEMAQQFGGFNEGLDNAIDDMARRKFKFVVSMQRFTKFSKEERENVDFLFNTYPELQLLDRRIL</sequence>
<dbReference type="Proteomes" id="UP001479436">
    <property type="component" value="Unassembled WGS sequence"/>
</dbReference>
<gene>
    <name evidence="13" type="primary">FKS1_3</name>
    <name evidence="13" type="ORF">K7432_005551</name>
</gene>
<keyword evidence="4 13" id="KW-0328">Glycosyltransferase</keyword>
<organism evidence="13 14">
    <name type="scientific">Basidiobolus ranarum</name>
    <dbReference type="NCBI Taxonomy" id="34480"/>
    <lineage>
        <taxon>Eukaryota</taxon>
        <taxon>Fungi</taxon>
        <taxon>Fungi incertae sedis</taxon>
        <taxon>Zoopagomycota</taxon>
        <taxon>Entomophthoromycotina</taxon>
        <taxon>Basidiobolomycetes</taxon>
        <taxon>Basidiobolales</taxon>
        <taxon>Basidiobolaceae</taxon>
        <taxon>Basidiobolus</taxon>
    </lineage>
</organism>
<evidence type="ECO:0000259" key="12">
    <source>
        <dbReference type="SMART" id="SM01205"/>
    </source>
</evidence>
<dbReference type="Pfam" id="PF14288">
    <property type="entry name" value="FKS1_dom1"/>
    <property type="match status" value="1"/>
</dbReference>
<evidence type="ECO:0000256" key="11">
    <source>
        <dbReference type="SAM" id="Phobius"/>
    </source>
</evidence>
<evidence type="ECO:0000256" key="9">
    <source>
        <dbReference type="ARBA" id="ARBA00047777"/>
    </source>
</evidence>
<reference evidence="13 14" key="1">
    <citation type="submission" date="2023-04" db="EMBL/GenBank/DDBJ databases">
        <title>Genome of Basidiobolus ranarum AG-B5.</title>
        <authorList>
            <person name="Stajich J.E."/>
            <person name="Carter-House D."/>
            <person name="Gryganskyi A."/>
        </authorList>
    </citation>
    <scope>NUCLEOTIDE SEQUENCE [LARGE SCALE GENOMIC DNA]</scope>
    <source>
        <strain evidence="13 14">AG-B5</strain>
    </source>
</reference>
<accession>A0ABR2W2Y8</accession>
<feature type="transmembrane region" description="Helical" evidence="11">
    <location>
        <begin position="503"/>
        <end position="522"/>
    </location>
</feature>
<evidence type="ECO:0000256" key="6">
    <source>
        <dbReference type="ARBA" id="ARBA00022692"/>
    </source>
</evidence>
<comment type="subcellular location">
    <subcellularLocation>
        <location evidence="1">Membrane</location>
        <topology evidence="1">Multi-pass membrane protein</topology>
    </subcellularLocation>
</comment>
<dbReference type="PANTHER" id="PTHR12741">
    <property type="entry name" value="LYST-INTERACTING PROTEIN LIP5 DOPAMINE RESPONSIVE PROTEIN DRG-1"/>
    <property type="match status" value="1"/>
</dbReference>
<keyword evidence="8 11" id="KW-0472">Membrane</keyword>
<feature type="transmembrane region" description="Helical" evidence="11">
    <location>
        <begin position="542"/>
        <end position="561"/>
    </location>
</feature>
<feature type="domain" description="1,3-beta-glucan synthase component FKS1-like" evidence="12">
    <location>
        <begin position="312"/>
        <end position="424"/>
    </location>
</feature>
<proteinExistence type="inferred from homology"/>
<feature type="transmembrane region" description="Helical" evidence="11">
    <location>
        <begin position="674"/>
        <end position="697"/>
    </location>
</feature>
<dbReference type="EC" id="2.4.1.34" evidence="3"/>
<evidence type="ECO:0000256" key="5">
    <source>
        <dbReference type="ARBA" id="ARBA00022679"/>
    </source>
</evidence>
<dbReference type="Pfam" id="PF23605">
    <property type="entry name" value="FKS1_dom2"/>
    <property type="match status" value="1"/>
</dbReference>
<comment type="caution">
    <text evidence="13">The sequence shown here is derived from an EMBL/GenBank/DDBJ whole genome shotgun (WGS) entry which is preliminary data.</text>
</comment>
<evidence type="ECO:0000256" key="7">
    <source>
        <dbReference type="ARBA" id="ARBA00022989"/>
    </source>
</evidence>
<keyword evidence="6 11" id="KW-0812">Transmembrane</keyword>
<dbReference type="EMBL" id="JASJQH010007097">
    <property type="protein sequence ID" value="KAK9718399.1"/>
    <property type="molecule type" value="Genomic_DNA"/>
</dbReference>